<organism evidence="1 2">
    <name type="scientific">Oceanobacillus sojae</name>
    <dbReference type="NCBI Taxonomy" id="582851"/>
    <lineage>
        <taxon>Bacteria</taxon>
        <taxon>Bacillati</taxon>
        <taxon>Bacillota</taxon>
        <taxon>Bacilli</taxon>
        <taxon>Bacillales</taxon>
        <taxon>Bacillaceae</taxon>
        <taxon>Oceanobacillus</taxon>
    </lineage>
</organism>
<dbReference type="STRING" id="582851.GCA_900162665_02558"/>
<reference evidence="1 2" key="1">
    <citation type="submission" date="2019-07" db="EMBL/GenBank/DDBJ databases">
        <title>Whole genome shotgun sequence of Oceanobacillus sojae NBRC 105379.</title>
        <authorList>
            <person name="Hosoyama A."/>
            <person name="Uohara A."/>
            <person name="Ohji S."/>
            <person name="Ichikawa N."/>
        </authorList>
    </citation>
    <scope>NUCLEOTIDE SEQUENCE [LARGE SCALE GENOMIC DNA]</scope>
    <source>
        <strain evidence="1 2">NBRC 105379</strain>
    </source>
</reference>
<evidence type="ECO:0008006" key="3">
    <source>
        <dbReference type="Google" id="ProtNLM"/>
    </source>
</evidence>
<dbReference type="AlphaFoldDB" id="A0A511ZDS9"/>
<dbReference type="Proteomes" id="UP000321558">
    <property type="component" value="Unassembled WGS sequence"/>
</dbReference>
<comment type="caution">
    <text evidence="1">The sequence shown here is derived from an EMBL/GenBank/DDBJ whole genome shotgun (WGS) entry which is preliminary data.</text>
</comment>
<gene>
    <name evidence="1" type="primary">ytxC</name>
    <name evidence="1" type="ORF">OSO01_03290</name>
</gene>
<evidence type="ECO:0000313" key="1">
    <source>
        <dbReference type="EMBL" id="GEN85590.1"/>
    </source>
</evidence>
<dbReference type="OrthoDB" id="2986513at2"/>
<dbReference type="Pfam" id="PF08812">
    <property type="entry name" value="YtxC"/>
    <property type="match status" value="1"/>
</dbReference>
<accession>A0A511ZDS9</accession>
<sequence>MLEVYFESNKEVAAFRNQLNPYRKKIRVHQQANTRWGNKLCLEGDLAGIDLINVISSAMANVFIEEHLSDIIIRKITNNYYFSDPDEINRIYDFSMWILFDSDSDNQFLREQVDTTKLLQHIFFLHLKEHTSIHFSAILHFRLAHFLDFIQECVGKAIEEFKREEDHQTFIDMLRHYIEKKDPCVDLIHIEQGENFIFYNEKGEVISKDMLRFWMYQAPLYALGLHENEFNLSPLIAMSPARIKVYGDNPADPKIMTITNIFQERVEFERKGISILSRLD</sequence>
<dbReference type="EMBL" id="BJYM01000001">
    <property type="protein sequence ID" value="GEN85590.1"/>
    <property type="molecule type" value="Genomic_DNA"/>
</dbReference>
<protein>
    <recommendedName>
        <fullName evidence="3">Sporulation protein YtxC</fullName>
    </recommendedName>
</protein>
<keyword evidence="2" id="KW-1185">Reference proteome</keyword>
<evidence type="ECO:0000313" key="2">
    <source>
        <dbReference type="Proteomes" id="UP000321558"/>
    </source>
</evidence>
<proteinExistence type="predicted"/>
<name>A0A511ZDS9_9BACI</name>
<dbReference type="InterPro" id="IPR014199">
    <property type="entry name" value="Spore_YtxC"/>
</dbReference>